<evidence type="ECO:0000313" key="2">
    <source>
        <dbReference type="Proteomes" id="UP001226020"/>
    </source>
</evidence>
<protein>
    <submittedName>
        <fullName evidence="1">Uncharacterized protein</fullName>
    </submittedName>
</protein>
<dbReference type="AlphaFoldDB" id="A0AAW8CJ93"/>
<dbReference type="EMBL" id="JASAXT010000021">
    <property type="protein sequence ID" value="MDP8149293.1"/>
    <property type="molecule type" value="Genomic_DNA"/>
</dbReference>
<organism evidence="1 2">
    <name type="scientific">Phocoenobacter atlanticus subsp. atlanticus</name>
    <dbReference type="NCBI Taxonomy" id="3061285"/>
    <lineage>
        <taxon>Bacteria</taxon>
        <taxon>Pseudomonadati</taxon>
        <taxon>Pseudomonadota</taxon>
        <taxon>Gammaproteobacteria</taxon>
        <taxon>Pasteurellales</taxon>
        <taxon>Pasteurellaceae</taxon>
        <taxon>Phocoenobacter</taxon>
        <taxon>Phocoenobacter atlanticus</taxon>
    </lineage>
</organism>
<dbReference type="RefSeq" id="WP_306355545.1">
    <property type="nucleotide sequence ID" value="NZ_JASAWV010000024.1"/>
</dbReference>
<keyword evidence="2" id="KW-1185">Reference proteome</keyword>
<name>A0AAW8CJ93_9PAST</name>
<accession>A0AAW8CJ93</accession>
<gene>
    <name evidence="1" type="ORF">QJU57_09445</name>
</gene>
<evidence type="ECO:0000313" key="1">
    <source>
        <dbReference type="EMBL" id="MDP8149293.1"/>
    </source>
</evidence>
<reference evidence="1 2" key="1">
    <citation type="journal article" date="2023" name="Front. Microbiol.">
        <title>Phylogeography and host specificity of Pasteurellaceae pathogenic to sea-farmed fish in the north-east Atlantic.</title>
        <authorList>
            <person name="Gulla S."/>
            <person name="Colquhoun D.J."/>
            <person name="Olsen A.B."/>
            <person name="Spilsberg B."/>
            <person name="Lagesen K."/>
            <person name="Aakesson C.P."/>
            <person name="Strom S."/>
            <person name="Manji F."/>
            <person name="Birkbeck T.H."/>
            <person name="Nilsen H.K."/>
        </authorList>
    </citation>
    <scope>NUCLEOTIDE SEQUENCE [LARGE SCALE GENOMIC DNA]</scope>
    <source>
        <strain evidence="1 2">NVIB3131</strain>
    </source>
</reference>
<proteinExistence type="predicted"/>
<dbReference type="Proteomes" id="UP001226020">
    <property type="component" value="Unassembled WGS sequence"/>
</dbReference>
<feature type="non-terminal residue" evidence="1">
    <location>
        <position position="154"/>
    </location>
</feature>
<sequence>MNIDNPSVWAVNAIHIVEDNVRENVIVLVFCEDEDVCKAHIQKYMMVNQIRLAIDSRPLLIEKYLKHYVEPEGLLIESEKLSESNPIILFYPHENLITGKELEAYLIKTIYPVRADNDSDKPIMLSGVPDNVAKRLWKKESHCYVIIHSVKSFW</sequence>
<comment type="caution">
    <text evidence="1">The sequence shown here is derived from an EMBL/GenBank/DDBJ whole genome shotgun (WGS) entry which is preliminary data.</text>
</comment>